<dbReference type="Gene3D" id="1.10.357.10">
    <property type="entry name" value="Tetracycline Repressor, domain 2"/>
    <property type="match status" value="1"/>
</dbReference>
<keyword evidence="1 2" id="KW-0238">DNA-binding</keyword>
<sequence>MHMTAESRTWAGTTLADRKAARRRQLLDSGLTLLGSDDGAALSVRAVCRHSRLTERYFYENFTDRDELIVAVYDALAAEAHRVLVDAVAAAPAEDRPGRAKAAVTAFVELIIDDPRKGRVLLLAPLSHPALIRSGVQRIPMFAALVRDELSAGADEEDRAMTATALVGGLANLFTAYLEGTLEVGRDRLVAHCVKLVLGIDALHN</sequence>
<name>A0ABP4H2Q7_9PSEU</name>
<evidence type="ECO:0000256" key="2">
    <source>
        <dbReference type="PROSITE-ProRule" id="PRU00335"/>
    </source>
</evidence>
<dbReference type="EMBL" id="BAAALN010000011">
    <property type="protein sequence ID" value="GAA1245263.1"/>
    <property type="molecule type" value="Genomic_DNA"/>
</dbReference>
<gene>
    <name evidence="4" type="ORF">GCM10009676_33940</name>
</gene>
<dbReference type="SUPFAM" id="SSF46689">
    <property type="entry name" value="Homeodomain-like"/>
    <property type="match status" value="1"/>
</dbReference>
<feature type="domain" description="HTH tetR-type" evidence="3">
    <location>
        <begin position="20"/>
        <end position="80"/>
    </location>
</feature>
<evidence type="ECO:0000313" key="4">
    <source>
        <dbReference type="EMBL" id="GAA1245263.1"/>
    </source>
</evidence>
<dbReference type="Proteomes" id="UP001500653">
    <property type="component" value="Unassembled WGS sequence"/>
</dbReference>
<dbReference type="InterPro" id="IPR009057">
    <property type="entry name" value="Homeodomain-like_sf"/>
</dbReference>
<feature type="DNA-binding region" description="H-T-H motif" evidence="2">
    <location>
        <begin position="43"/>
        <end position="62"/>
    </location>
</feature>
<keyword evidence="5" id="KW-1185">Reference proteome</keyword>
<proteinExistence type="predicted"/>
<dbReference type="InterPro" id="IPR001647">
    <property type="entry name" value="HTH_TetR"/>
</dbReference>
<protein>
    <submittedName>
        <fullName evidence="4">TetR/AcrR family transcriptional regulator</fullName>
    </submittedName>
</protein>
<evidence type="ECO:0000256" key="1">
    <source>
        <dbReference type="ARBA" id="ARBA00023125"/>
    </source>
</evidence>
<accession>A0ABP4H2Q7</accession>
<comment type="caution">
    <text evidence="4">The sequence shown here is derived from an EMBL/GenBank/DDBJ whole genome shotgun (WGS) entry which is preliminary data.</text>
</comment>
<reference evidence="5" key="1">
    <citation type="journal article" date="2019" name="Int. J. Syst. Evol. Microbiol.">
        <title>The Global Catalogue of Microorganisms (GCM) 10K type strain sequencing project: providing services to taxonomists for standard genome sequencing and annotation.</title>
        <authorList>
            <consortium name="The Broad Institute Genomics Platform"/>
            <consortium name="The Broad Institute Genome Sequencing Center for Infectious Disease"/>
            <person name="Wu L."/>
            <person name="Ma J."/>
        </authorList>
    </citation>
    <scope>NUCLEOTIDE SEQUENCE [LARGE SCALE GENOMIC DNA]</scope>
    <source>
        <strain evidence="5">JCM 13023</strain>
    </source>
</reference>
<evidence type="ECO:0000313" key="5">
    <source>
        <dbReference type="Proteomes" id="UP001500653"/>
    </source>
</evidence>
<organism evidence="4 5">
    <name type="scientific">Prauserella halophila</name>
    <dbReference type="NCBI Taxonomy" id="185641"/>
    <lineage>
        <taxon>Bacteria</taxon>
        <taxon>Bacillati</taxon>
        <taxon>Actinomycetota</taxon>
        <taxon>Actinomycetes</taxon>
        <taxon>Pseudonocardiales</taxon>
        <taxon>Pseudonocardiaceae</taxon>
        <taxon>Prauserella</taxon>
    </lineage>
</organism>
<evidence type="ECO:0000259" key="3">
    <source>
        <dbReference type="PROSITE" id="PS50977"/>
    </source>
</evidence>
<dbReference type="PROSITE" id="PS50977">
    <property type="entry name" value="HTH_TETR_2"/>
    <property type="match status" value="1"/>
</dbReference>